<name>A0A7Z0X1K2_9BACI</name>
<evidence type="ECO:0000256" key="1">
    <source>
        <dbReference type="SAM" id="Phobius"/>
    </source>
</evidence>
<gene>
    <name evidence="3" type="ORF">B4121_0940</name>
    <name evidence="2" type="ORF">PVN32_22000</name>
</gene>
<comment type="caution">
    <text evidence="3">The sequence shown here is derived from an EMBL/GenBank/DDBJ whole genome shotgun (WGS) entry which is preliminary data.</text>
</comment>
<dbReference type="Proteomes" id="UP000185604">
    <property type="component" value="Unassembled WGS sequence"/>
</dbReference>
<organism evidence="3 4">
    <name type="scientific">Bacillus paralicheniformis</name>
    <dbReference type="NCBI Taxonomy" id="1648923"/>
    <lineage>
        <taxon>Bacteria</taxon>
        <taxon>Bacillati</taxon>
        <taxon>Bacillota</taxon>
        <taxon>Bacilli</taxon>
        <taxon>Bacillales</taxon>
        <taxon>Bacillaceae</taxon>
        <taxon>Bacillus</taxon>
    </lineage>
</organism>
<protein>
    <submittedName>
        <fullName evidence="3">Uncharacterized protein</fullName>
    </submittedName>
</protein>
<sequence length="88" mass="10248">MKQEKELLHVRKRSYSFYFLFFFGYGRFIRFFPCRQTLAFVVRPAKSVLTNKRETAANGAGVVLPEHCRHHNQLQCSAFLDCKGCGSR</sequence>
<keyword evidence="1" id="KW-0472">Membrane</keyword>
<dbReference type="EMBL" id="LKPO01000004">
    <property type="protein sequence ID" value="OLF96729.1"/>
    <property type="molecule type" value="Genomic_DNA"/>
</dbReference>
<evidence type="ECO:0000313" key="3">
    <source>
        <dbReference type="EMBL" id="OLF96729.1"/>
    </source>
</evidence>
<dbReference type="RefSeq" id="WP_052252269.1">
    <property type="nucleotide sequence ID" value="NZ_AP025342.1"/>
</dbReference>
<dbReference type="Proteomes" id="UP001216709">
    <property type="component" value="Unassembled WGS sequence"/>
</dbReference>
<feature type="transmembrane region" description="Helical" evidence="1">
    <location>
        <begin position="15"/>
        <end position="33"/>
    </location>
</feature>
<keyword evidence="1" id="KW-0812">Transmembrane</keyword>
<reference evidence="3 4" key="1">
    <citation type="journal article" date="2016" name="Front. Microbiol.">
        <title>High-Level Heat Resistance of Spores of Bacillus amyloliquefaciens and Bacillus licheniformis Results from the Presence of a spoVA Operon in a Tn1546 Transposon.</title>
        <authorList>
            <person name="Berendsen E.M."/>
            <person name="Koning R.A."/>
            <person name="Boekhorst J."/>
            <person name="de Jong A."/>
            <person name="Kuipers O.P."/>
            <person name="Wells-Bennik M.H."/>
        </authorList>
    </citation>
    <scope>NUCLEOTIDE SEQUENCE [LARGE SCALE GENOMIC DNA]</scope>
    <source>
        <strain evidence="3 4">B4121</strain>
    </source>
</reference>
<proteinExistence type="predicted"/>
<reference evidence="2" key="2">
    <citation type="submission" date="2022-12" db="EMBL/GenBank/DDBJ databases">
        <title>Draft Genome Sequences of Bacillus licheniformis and Bacillus paralicheniformis strains isolated from Irish skim milk powders.</title>
        <authorList>
            <person name="Lourenco A."/>
            <person name="Li F."/>
            <person name="Geraldine D."/>
            <person name="Tobin J.T."/>
            <person name="Butler F."/>
            <person name="Jordan K."/>
            <person name="Obrien T."/>
        </authorList>
    </citation>
    <scope>NUCLEOTIDE SEQUENCE</scope>
    <source>
        <strain evidence="2">3370</strain>
    </source>
</reference>
<keyword evidence="1" id="KW-1133">Transmembrane helix</keyword>
<accession>A0A7Z0X1K2</accession>
<dbReference type="AlphaFoldDB" id="A0A7Z0X1K2"/>
<dbReference type="EMBL" id="JARAFO010000203">
    <property type="protein sequence ID" value="MDE1454822.1"/>
    <property type="molecule type" value="Genomic_DNA"/>
</dbReference>
<evidence type="ECO:0000313" key="4">
    <source>
        <dbReference type="Proteomes" id="UP000185604"/>
    </source>
</evidence>
<evidence type="ECO:0000313" key="2">
    <source>
        <dbReference type="EMBL" id="MDE1454822.1"/>
    </source>
</evidence>